<keyword evidence="5" id="KW-0479">Metal-binding</keyword>
<dbReference type="GO" id="GO:0008270">
    <property type="term" value="F:zinc ion binding"/>
    <property type="evidence" value="ECO:0007669"/>
    <property type="project" value="UniProtKB-KW"/>
</dbReference>
<dbReference type="PANTHER" id="PTHR18934:SF221">
    <property type="entry name" value="ATP-DEPENDENT RNA HELICASE DHX34-RELATED"/>
    <property type="match status" value="1"/>
</dbReference>
<dbReference type="PROSITE" id="PS50103">
    <property type="entry name" value="ZF_C3H1"/>
    <property type="match status" value="2"/>
</dbReference>
<dbReference type="SUPFAM" id="SSF52540">
    <property type="entry name" value="P-loop containing nucleoside triphosphate hydrolases"/>
    <property type="match status" value="1"/>
</dbReference>
<dbReference type="GO" id="GO:0070042">
    <property type="term" value="F:rRNA (uridine-N3-)-methyltransferase activity"/>
    <property type="evidence" value="ECO:0007669"/>
    <property type="project" value="InterPro"/>
</dbReference>
<feature type="zinc finger region" description="C3H1-type" evidence="5">
    <location>
        <begin position="774"/>
        <end position="801"/>
    </location>
</feature>
<dbReference type="AlphaFoldDB" id="A0A7S4EE36"/>
<dbReference type="PROSITE" id="PS51194">
    <property type="entry name" value="HELICASE_CTER"/>
    <property type="match status" value="1"/>
</dbReference>
<dbReference type="SMART" id="SM00487">
    <property type="entry name" value="DEXDc"/>
    <property type="match status" value="1"/>
</dbReference>
<feature type="region of interest" description="Disordered" evidence="6">
    <location>
        <begin position="1"/>
        <end position="29"/>
    </location>
</feature>
<reference evidence="10" key="1">
    <citation type="submission" date="2021-01" db="EMBL/GenBank/DDBJ databases">
        <authorList>
            <person name="Corre E."/>
            <person name="Pelletier E."/>
            <person name="Niang G."/>
            <person name="Scheremetjew M."/>
            <person name="Finn R."/>
            <person name="Kale V."/>
            <person name="Holt S."/>
            <person name="Cochrane G."/>
            <person name="Meng A."/>
            <person name="Brown T."/>
            <person name="Cohen L."/>
        </authorList>
    </citation>
    <scope>NUCLEOTIDE SEQUENCE</scope>
    <source>
        <strain evidence="10">10249 10 AB</strain>
    </source>
</reference>
<dbReference type="SMART" id="SM00356">
    <property type="entry name" value="ZnF_C3H1"/>
    <property type="match status" value="2"/>
</dbReference>
<dbReference type="InterPro" id="IPR000571">
    <property type="entry name" value="Znf_CCCH"/>
</dbReference>
<evidence type="ECO:0000259" key="9">
    <source>
        <dbReference type="PROSITE" id="PS51194"/>
    </source>
</evidence>
<dbReference type="Gene3D" id="3.40.50.300">
    <property type="entry name" value="P-loop containing nucleotide triphosphate hydrolases"/>
    <property type="match status" value="2"/>
</dbReference>
<accession>A0A7S4EE36</accession>
<dbReference type="InterPro" id="IPR027417">
    <property type="entry name" value="P-loop_NTPase"/>
</dbReference>
<evidence type="ECO:0008006" key="11">
    <source>
        <dbReference type="Google" id="ProtNLM"/>
    </source>
</evidence>
<sequence length="1060" mass="119510">MPENNDTSSSSTCTTTTPMTNRQQEHRPTISSRLRAKILESVSLNRLTIVVGPTGSGKSTLIPNLLQEGLGGRVLCSLPRRLAVVAIAKRVADLKECPELGGDSDVGFHVGNHNLSTNQTKLLFTTAGILLEELRNNGVGALSKFKCVIIDECHERSPESDLVLALAKRFMTNHPKERLRLVLMSATFNHKRYTSYFKDVPDCSTIDTITLETAESFTAWHSQVQTFYLDNLPIPIAALAPHNEFIQMMRRDPSADLNSDNGKSLSEEILALIRTLVTHLHAEEESKNSPFLIFVPTYRHLEQLYRTLVNCTSGSTMTLNVLHSAIDIEDCMRTLTSASRDKQRRHVLLASAIADSSVTVPGVTCVIDLCRSLEVKWDVSKRKYDAKTAWCSKSVADQRKGRTGRTCPGRVFRLIHQGFYIQQLEQWEVSQLSLSSCHNEVLGMVCADNEKLRLGDPRDFFIECLDPPPEDTLEDAIQYLIQTGACRQTEQTPFFQRQSGARFSKKLVPTEYGAMISAMPMSIMDAQVVLEGGRLGMLHETLAMMAVMNHRPAPIVHHFGASELNHVLLEGYYPQVETANNISIALANLSAYLYWDTHWLRAYEKKLCKRFLLTEAPEASQGIGGRNNQTRRRRQNRTDAWEWIEEDDDENIKWCKENSLNPSSMKSIKEIIESSLNALFLGKHEPDWLRCSDPNPVWKRIDNEILESSRSKVYNEQEMLLRLYGDQKMFDLCEALSKLVATRSSKSALPFAQAFFGRTSLKYKTICKRVVTTRQKGMACVHFLMGSCKYGSACKHVHSFSAPRPTCRFYPNCTKGPSCVYSHHESSSPSSINGQEAYDTAATISKAGSQPCFPMLKELSLEAGVLGWFLTHHKNTILLGEGNFEFSKSLFDLGLPPMLATTDVWSGLPSDRFHLIRSSAMIGVDASKLHANDEFIDAIKRMRPTNASKAINFVWNFPFITNEDENPTEHEILVRDTFQSVKLLLDMFLPKHQGLFCLGLHGDQFSRWNVLKSAWAVGWKLHAWDTYVHSNFPGYTPRRLGGEAFPADLTRFYVFRHGDR</sequence>
<dbReference type="InterPro" id="IPR014001">
    <property type="entry name" value="Helicase_ATP-bd"/>
</dbReference>
<protein>
    <recommendedName>
        <fullName evidence="11">RNA helicase</fullName>
    </recommendedName>
</protein>
<keyword evidence="2" id="KW-0378">Hydrolase</keyword>
<evidence type="ECO:0000313" key="10">
    <source>
        <dbReference type="EMBL" id="CAE0707530.1"/>
    </source>
</evidence>
<keyword evidence="1" id="KW-0547">Nucleotide-binding</keyword>
<evidence type="ECO:0000256" key="4">
    <source>
        <dbReference type="ARBA" id="ARBA00022840"/>
    </source>
</evidence>
<dbReference type="EMBL" id="HBIX01000300">
    <property type="protein sequence ID" value="CAE0707530.1"/>
    <property type="molecule type" value="Transcribed_RNA"/>
</dbReference>
<dbReference type="Gene3D" id="4.10.1000.10">
    <property type="entry name" value="Zinc finger, CCCH-type"/>
    <property type="match status" value="1"/>
</dbReference>
<dbReference type="InterPro" id="IPR011545">
    <property type="entry name" value="DEAD/DEAH_box_helicase_dom"/>
</dbReference>
<organism evidence="10">
    <name type="scientific">Pseudo-nitzschia australis</name>
    <dbReference type="NCBI Taxonomy" id="44445"/>
    <lineage>
        <taxon>Eukaryota</taxon>
        <taxon>Sar</taxon>
        <taxon>Stramenopiles</taxon>
        <taxon>Ochrophyta</taxon>
        <taxon>Bacillariophyta</taxon>
        <taxon>Bacillariophyceae</taxon>
        <taxon>Bacillariophycidae</taxon>
        <taxon>Bacillariales</taxon>
        <taxon>Bacillariaceae</taxon>
        <taxon>Pseudo-nitzschia</taxon>
    </lineage>
</organism>
<dbReference type="GO" id="GO:0003723">
    <property type="term" value="F:RNA binding"/>
    <property type="evidence" value="ECO:0007669"/>
    <property type="project" value="TreeGrafter"/>
</dbReference>
<keyword evidence="5" id="KW-0862">Zinc</keyword>
<keyword evidence="5" id="KW-0863">Zinc-finger</keyword>
<dbReference type="Pfam" id="PF10354">
    <property type="entry name" value="BMT5-like"/>
    <property type="match status" value="1"/>
</dbReference>
<evidence type="ECO:0000259" key="8">
    <source>
        <dbReference type="PROSITE" id="PS51192"/>
    </source>
</evidence>
<evidence type="ECO:0000256" key="5">
    <source>
        <dbReference type="PROSITE-ProRule" id="PRU00723"/>
    </source>
</evidence>
<dbReference type="CDD" id="cd17917">
    <property type="entry name" value="DEXHc_RHA-like"/>
    <property type="match status" value="1"/>
</dbReference>
<dbReference type="GO" id="GO:0004386">
    <property type="term" value="F:helicase activity"/>
    <property type="evidence" value="ECO:0007669"/>
    <property type="project" value="UniProtKB-KW"/>
</dbReference>
<dbReference type="SMART" id="SM00490">
    <property type="entry name" value="HELICc"/>
    <property type="match status" value="1"/>
</dbReference>
<feature type="domain" description="C3H1-type" evidence="7">
    <location>
        <begin position="774"/>
        <end position="801"/>
    </location>
</feature>
<feature type="domain" description="Helicase C-terminal" evidence="9">
    <location>
        <begin position="272"/>
        <end position="445"/>
    </location>
</feature>
<dbReference type="Gene3D" id="1.20.120.1080">
    <property type="match status" value="1"/>
</dbReference>
<evidence type="ECO:0000256" key="6">
    <source>
        <dbReference type="SAM" id="MobiDB-lite"/>
    </source>
</evidence>
<dbReference type="GO" id="GO:0005524">
    <property type="term" value="F:ATP binding"/>
    <property type="evidence" value="ECO:0007669"/>
    <property type="project" value="UniProtKB-KW"/>
</dbReference>
<feature type="compositionally biased region" description="Low complexity" evidence="6">
    <location>
        <begin position="7"/>
        <end position="17"/>
    </location>
</feature>
<dbReference type="InterPro" id="IPR019446">
    <property type="entry name" value="BMT5-like"/>
</dbReference>
<proteinExistence type="predicted"/>
<dbReference type="PROSITE" id="PS51192">
    <property type="entry name" value="HELICASE_ATP_BIND_1"/>
    <property type="match status" value="1"/>
</dbReference>
<gene>
    <name evidence="10" type="ORF">PAUS00366_LOCUS250</name>
</gene>
<evidence type="ECO:0000256" key="3">
    <source>
        <dbReference type="ARBA" id="ARBA00022806"/>
    </source>
</evidence>
<dbReference type="GO" id="GO:0070475">
    <property type="term" value="P:rRNA base methylation"/>
    <property type="evidence" value="ECO:0007669"/>
    <property type="project" value="InterPro"/>
</dbReference>
<dbReference type="PANTHER" id="PTHR18934">
    <property type="entry name" value="ATP-DEPENDENT RNA HELICASE"/>
    <property type="match status" value="1"/>
</dbReference>
<feature type="zinc finger region" description="C3H1-type" evidence="5">
    <location>
        <begin position="802"/>
        <end position="826"/>
    </location>
</feature>
<dbReference type="Pfam" id="PF14608">
    <property type="entry name" value="zf-CCCH_2"/>
    <property type="match status" value="1"/>
</dbReference>
<keyword evidence="3" id="KW-0347">Helicase</keyword>
<feature type="domain" description="Helicase ATP-binding" evidence="8">
    <location>
        <begin position="39"/>
        <end position="206"/>
    </location>
</feature>
<feature type="domain" description="C3H1-type" evidence="7">
    <location>
        <begin position="802"/>
        <end position="826"/>
    </location>
</feature>
<evidence type="ECO:0000259" key="7">
    <source>
        <dbReference type="PROSITE" id="PS50103"/>
    </source>
</evidence>
<keyword evidence="4" id="KW-0067">ATP-binding</keyword>
<name>A0A7S4EE36_9STRA</name>
<evidence type="ECO:0000256" key="2">
    <source>
        <dbReference type="ARBA" id="ARBA00022801"/>
    </source>
</evidence>
<dbReference type="Pfam" id="PF00270">
    <property type="entry name" value="DEAD"/>
    <property type="match status" value="1"/>
</dbReference>
<evidence type="ECO:0000256" key="1">
    <source>
        <dbReference type="ARBA" id="ARBA00022741"/>
    </source>
</evidence>
<dbReference type="GO" id="GO:0016787">
    <property type="term" value="F:hydrolase activity"/>
    <property type="evidence" value="ECO:0007669"/>
    <property type="project" value="UniProtKB-KW"/>
</dbReference>
<dbReference type="InterPro" id="IPR001650">
    <property type="entry name" value="Helicase_C-like"/>
</dbReference>
<dbReference type="Pfam" id="PF00271">
    <property type="entry name" value="Helicase_C"/>
    <property type="match status" value="1"/>
</dbReference>